<evidence type="ECO:0000256" key="1">
    <source>
        <dbReference type="ARBA" id="ARBA00023002"/>
    </source>
</evidence>
<keyword evidence="5" id="KW-1185">Reference proteome</keyword>
<organism evidence="4 5">
    <name type="scientific">Ferrovibrio xuzhouensis</name>
    <dbReference type="NCBI Taxonomy" id="1576914"/>
    <lineage>
        <taxon>Bacteria</taxon>
        <taxon>Pseudomonadati</taxon>
        <taxon>Pseudomonadota</taxon>
        <taxon>Alphaproteobacteria</taxon>
        <taxon>Rhodospirillales</taxon>
        <taxon>Rhodospirillaceae</taxon>
        <taxon>Ferrovibrio</taxon>
    </lineage>
</organism>
<keyword evidence="2" id="KW-0503">Monooxygenase</keyword>
<dbReference type="InterPro" id="IPR050493">
    <property type="entry name" value="FAD-dep_Monooxygenase_BioMet"/>
</dbReference>
<dbReference type="Proteomes" id="UP001595711">
    <property type="component" value="Unassembled WGS sequence"/>
</dbReference>
<dbReference type="InterPro" id="IPR036188">
    <property type="entry name" value="FAD/NAD-bd_sf"/>
</dbReference>
<evidence type="ECO:0000313" key="5">
    <source>
        <dbReference type="Proteomes" id="UP001595711"/>
    </source>
</evidence>
<evidence type="ECO:0000256" key="2">
    <source>
        <dbReference type="ARBA" id="ARBA00023033"/>
    </source>
</evidence>
<dbReference type="SUPFAM" id="SSF51905">
    <property type="entry name" value="FAD/NAD(P)-binding domain"/>
    <property type="match status" value="1"/>
</dbReference>
<protein>
    <submittedName>
        <fullName evidence="4">FAD-dependent oxidoreductase</fullName>
    </submittedName>
</protein>
<name>A0ABV7VHF0_9PROT</name>
<feature type="domain" description="FAD-binding" evidence="3">
    <location>
        <begin position="299"/>
        <end position="343"/>
    </location>
</feature>
<dbReference type="InterPro" id="IPR002938">
    <property type="entry name" value="FAD-bd"/>
</dbReference>
<dbReference type="PRINTS" id="PR00420">
    <property type="entry name" value="RNGMNOXGNASE"/>
</dbReference>
<keyword evidence="1" id="KW-0560">Oxidoreductase</keyword>
<evidence type="ECO:0000259" key="3">
    <source>
        <dbReference type="Pfam" id="PF01494"/>
    </source>
</evidence>
<dbReference type="PANTHER" id="PTHR13789:SF309">
    <property type="entry name" value="PUTATIVE (AFU_ORTHOLOGUE AFUA_6G14510)-RELATED"/>
    <property type="match status" value="1"/>
</dbReference>
<reference evidence="5" key="1">
    <citation type="journal article" date="2019" name="Int. J. Syst. Evol. Microbiol.">
        <title>The Global Catalogue of Microorganisms (GCM) 10K type strain sequencing project: providing services to taxonomists for standard genome sequencing and annotation.</title>
        <authorList>
            <consortium name="The Broad Institute Genomics Platform"/>
            <consortium name="The Broad Institute Genome Sequencing Center for Infectious Disease"/>
            <person name="Wu L."/>
            <person name="Ma J."/>
        </authorList>
    </citation>
    <scope>NUCLEOTIDE SEQUENCE [LARGE SCALE GENOMIC DNA]</scope>
    <source>
        <strain evidence="5">KCTC 42182</strain>
    </source>
</reference>
<dbReference type="EMBL" id="JBHRYJ010000002">
    <property type="protein sequence ID" value="MFC3675976.1"/>
    <property type="molecule type" value="Genomic_DNA"/>
</dbReference>
<gene>
    <name evidence="4" type="ORF">ACFOOQ_10515</name>
</gene>
<proteinExistence type="predicted"/>
<dbReference type="Gene3D" id="3.50.50.60">
    <property type="entry name" value="FAD/NAD(P)-binding domain"/>
    <property type="match status" value="1"/>
</dbReference>
<evidence type="ECO:0000313" key="4">
    <source>
        <dbReference type="EMBL" id="MFC3675976.1"/>
    </source>
</evidence>
<accession>A0ABV7VHF0</accession>
<dbReference type="Pfam" id="PF01494">
    <property type="entry name" value="FAD_binding_3"/>
    <property type="match status" value="1"/>
</dbReference>
<sequence>MTETAARKRIVIVGAGVAGSILAYGLKDVAGAEVICIERASPEDQSDAGTGLNVGPNAIKALHSFLPDLAASLVGQSLPWASWRISLTGGRELMNLPLLDVADNHGIRIRWSALYRLLRQPVRAHVRFATEVVAMRYARAGEAGPIVIETRHRQTGVTTLIDGIDLLIAGDGRYSAVRETFFARPEPRFLGVCIFRLLVEAARPGLIDDYEQWFNGPNRLLAFRVPGEATYIAGSFPIPADADVPDAAKTAAALRTLYTPADGTPSDQCAFMIDTICSHLDDIHWARLQECDIAFGDPNGRILLLGDAAHPMVPTLGQGATQAMEDACIAVAELRGALAGPAAGLAEAVWRIEERRRGRVEFVVNFSRDATDTMLAGADPVSGSLAKNGPGFRAKLARLYRDVPAA</sequence>
<comment type="caution">
    <text evidence="4">The sequence shown here is derived from an EMBL/GenBank/DDBJ whole genome shotgun (WGS) entry which is preliminary data.</text>
</comment>
<dbReference type="RefSeq" id="WP_379725717.1">
    <property type="nucleotide sequence ID" value="NZ_JBHRYJ010000002.1"/>
</dbReference>
<dbReference type="PANTHER" id="PTHR13789">
    <property type="entry name" value="MONOOXYGENASE"/>
    <property type="match status" value="1"/>
</dbReference>